<sequence length="328" mass="35895">MRFNKIHLSSLLLLSLSFLAYSASEQWQQLHPMPTHRSEMAAAYLDGKIYAPGGLGGQRQFEVYDATTDSWEQLAPLPAPRHHLMATAHQGKIYVFGGGDPDWSPMATAWVYDPPNNRWRTLTPLPEPRYAGGAVSMGDFIYVVGGKGPSGRLLRYDPQRDVWTFLKAMKQRREHIRSVVFKDKIAAIGGRYQGVGELRSVEIYDPATDTWQEGPPLNTARGGHGAAVHQGKIYVFGGEVIMTGRTTLSNSEILGNLSGKWQPGPPLPMALHGMPAISTGSHLYILGGSEQAAASINRGRVYRLLETPGPPPALSFGSFLTILDKTTS</sequence>
<dbReference type="KEGG" id="nwa:Nwat_0328"/>
<dbReference type="STRING" id="105559.Nwat_0328"/>
<dbReference type="PANTHER" id="PTHR45632:SF17">
    <property type="entry name" value="KELCH-LIKE PROTEIN 31"/>
    <property type="match status" value="1"/>
</dbReference>
<dbReference type="PRINTS" id="PR00501">
    <property type="entry name" value="KELCHREPEAT"/>
</dbReference>
<protein>
    <submittedName>
        <fullName evidence="2">Kelch repeat-containing protein</fullName>
    </submittedName>
</protein>
<dbReference type="SUPFAM" id="SSF50965">
    <property type="entry name" value="Galactose oxidase, central domain"/>
    <property type="match status" value="1"/>
</dbReference>
<evidence type="ECO:0000256" key="1">
    <source>
        <dbReference type="SAM" id="SignalP"/>
    </source>
</evidence>
<keyword evidence="3" id="KW-1185">Reference proteome</keyword>
<gene>
    <name evidence="2" type="ordered locus">Nwat_0328</name>
</gene>
<dbReference type="RefSeq" id="WP_013219409.1">
    <property type="nucleotide sequence ID" value="NC_014315.1"/>
</dbReference>
<dbReference type="HOGENOM" id="CLU_004253_10_0_6"/>
<dbReference type="OrthoDB" id="246387at2"/>
<evidence type="ECO:0000313" key="2">
    <source>
        <dbReference type="EMBL" id="ADJ27298.1"/>
    </source>
</evidence>
<dbReference type="EMBL" id="CP002086">
    <property type="protein sequence ID" value="ADJ27298.1"/>
    <property type="molecule type" value="Genomic_DNA"/>
</dbReference>
<keyword evidence="1" id="KW-0732">Signal</keyword>
<name>D8K9K9_NITWC</name>
<dbReference type="eggNOG" id="COG3055">
    <property type="taxonomic scope" value="Bacteria"/>
</dbReference>
<dbReference type="Pfam" id="PF24681">
    <property type="entry name" value="Kelch_KLHDC2_KLHL20_DRC7"/>
    <property type="match status" value="1"/>
</dbReference>
<dbReference type="InterPro" id="IPR011043">
    <property type="entry name" value="Gal_Oxase/kelch_b-propeller"/>
</dbReference>
<proteinExistence type="predicted"/>
<evidence type="ECO:0000313" key="3">
    <source>
        <dbReference type="Proteomes" id="UP000000393"/>
    </source>
</evidence>
<dbReference type="PANTHER" id="PTHR45632">
    <property type="entry name" value="LD33804P"/>
    <property type="match status" value="1"/>
</dbReference>
<dbReference type="InterPro" id="IPR015915">
    <property type="entry name" value="Kelch-typ_b-propeller"/>
</dbReference>
<dbReference type="SMART" id="SM00612">
    <property type="entry name" value="Kelch"/>
    <property type="match status" value="5"/>
</dbReference>
<reference evidence="2 3" key="1">
    <citation type="submission" date="2010-06" db="EMBL/GenBank/DDBJ databases">
        <title>Complete sequence of chromosome of Nitrosococcus watsoni C-113.</title>
        <authorList>
            <consortium name="US DOE Joint Genome Institute"/>
            <person name="Lucas S."/>
            <person name="Copeland A."/>
            <person name="Lapidus A."/>
            <person name="Cheng J.-F."/>
            <person name="Bruce D."/>
            <person name="Goodwin L."/>
            <person name="Pitluck S."/>
            <person name="Malfatti S.A."/>
            <person name="Chain P.S.G."/>
            <person name="Land M."/>
            <person name="Hauser L."/>
            <person name="Kyrpides N."/>
            <person name="Ivanova N."/>
            <person name="Cambell M.A."/>
            <person name="Heidelberg J.F."/>
            <person name="Klotz M.G."/>
            <person name="Woyke T."/>
        </authorList>
    </citation>
    <scope>NUCLEOTIDE SEQUENCE [LARGE SCALE GENOMIC DNA]</scope>
    <source>
        <strain evidence="2 3">C-113</strain>
    </source>
</reference>
<feature type="signal peptide" evidence="1">
    <location>
        <begin position="1"/>
        <end position="22"/>
    </location>
</feature>
<dbReference type="Proteomes" id="UP000000393">
    <property type="component" value="Chromosome"/>
</dbReference>
<dbReference type="InterPro" id="IPR006652">
    <property type="entry name" value="Kelch_1"/>
</dbReference>
<accession>D8K9K9</accession>
<dbReference type="AlphaFoldDB" id="D8K9K9"/>
<dbReference type="Gene3D" id="2.120.10.80">
    <property type="entry name" value="Kelch-type beta propeller"/>
    <property type="match status" value="2"/>
</dbReference>
<organism evidence="2 3">
    <name type="scientific">Nitrosococcus watsoni (strain C-113)</name>
    <dbReference type="NCBI Taxonomy" id="105559"/>
    <lineage>
        <taxon>Bacteria</taxon>
        <taxon>Pseudomonadati</taxon>
        <taxon>Pseudomonadota</taxon>
        <taxon>Gammaproteobacteria</taxon>
        <taxon>Chromatiales</taxon>
        <taxon>Chromatiaceae</taxon>
        <taxon>Nitrosococcus</taxon>
    </lineage>
</organism>
<feature type="chain" id="PRO_5003116650" evidence="1">
    <location>
        <begin position="23"/>
        <end position="328"/>
    </location>
</feature>